<dbReference type="OrthoDB" id="570111at2"/>
<evidence type="ECO:0000256" key="3">
    <source>
        <dbReference type="ARBA" id="ARBA00023125"/>
    </source>
</evidence>
<evidence type="ECO:0000313" key="7">
    <source>
        <dbReference type="Proteomes" id="UP000188219"/>
    </source>
</evidence>
<sequence>MAGPSVKDWNNLHYALAVAKAGTLSGAALELDVSHSTVLRRIDALENALKTRLFIRHPRGYVPTEAGRMLMGAAENMQDQLDLLVGKMQGVDETLQGSLVITTVGTLIPMLMPIVRGFQRKNPQLRLELVADSRQLRLEHGEAHIGIRPGAKPSEPDYVVQKAISLHSSLYASAAYLRECGSFQSLEQVAGHRFIAPVDAYDFIPSLAWITRAVPEEQIVLRCNEFSGFEDAARCDVGIAAIISWCAEARPGLQRLIEPPSDWSTDLWLVTHRDMHRTQKVQLFLSWLKQEFARLPPEIGAIA</sequence>
<keyword evidence="4" id="KW-0804">Transcription</keyword>
<evidence type="ECO:0000259" key="5">
    <source>
        <dbReference type="PROSITE" id="PS50931"/>
    </source>
</evidence>
<dbReference type="Pfam" id="PF03466">
    <property type="entry name" value="LysR_substrate"/>
    <property type="match status" value="1"/>
</dbReference>
<reference evidence="6" key="1">
    <citation type="submission" date="2017-02" db="EMBL/GenBank/DDBJ databases">
        <title>Genome of Microbulbifer agarilyticus GP101.</title>
        <authorList>
            <person name="Jung J."/>
            <person name="Bae S.S."/>
            <person name="Baek K."/>
        </authorList>
    </citation>
    <scope>NUCLEOTIDE SEQUENCE [LARGE SCALE GENOMIC DNA]</scope>
    <source>
        <strain evidence="6">GP101</strain>
    </source>
</reference>
<proteinExistence type="inferred from homology"/>
<dbReference type="RefSeq" id="WP_077405586.1">
    <property type="nucleotide sequence ID" value="NZ_CP019650.1"/>
</dbReference>
<dbReference type="PANTHER" id="PTHR30537:SF3">
    <property type="entry name" value="TRANSCRIPTIONAL REGULATORY PROTEIN"/>
    <property type="match status" value="1"/>
</dbReference>
<dbReference type="Pfam" id="PF00126">
    <property type="entry name" value="HTH_1"/>
    <property type="match status" value="1"/>
</dbReference>
<keyword evidence="7" id="KW-1185">Reference proteome</keyword>
<feature type="domain" description="HTH lysR-type" evidence="5">
    <location>
        <begin position="8"/>
        <end position="64"/>
    </location>
</feature>
<dbReference type="Gene3D" id="1.10.10.10">
    <property type="entry name" value="Winged helix-like DNA-binding domain superfamily/Winged helix DNA-binding domain"/>
    <property type="match status" value="1"/>
</dbReference>
<dbReference type="AlphaFoldDB" id="A0A1Q2M835"/>
<protein>
    <recommendedName>
        <fullName evidence="5">HTH lysR-type domain-containing protein</fullName>
    </recommendedName>
</protein>
<dbReference type="Proteomes" id="UP000188219">
    <property type="component" value="Chromosome"/>
</dbReference>
<dbReference type="GO" id="GO:0006351">
    <property type="term" value="P:DNA-templated transcription"/>
    <property type="evidence" value="ECO:0007669"/>
    <property type="project" value="TreeGrafter"/>
</dbReference>
<dbReference type="InterPro" id="IPR036390">
    <property type="entry name" value="WH_DNA-bd_sf"/>
</dbReference>
<dbReference type="KEGG" id="maga:Mag101_12695"/>
<accession>A0A1Q2M835</accession>
<evidence type="ECO:0000256" key="2">
    <source>
        <dbReference type="ARBA" id="ARBA00023015"/>
    </source>
</evidence>
<dbReference type="InterPro" id="IPR005119">
    <property type="entry name" value="LysR_subst-bd"/>
</dbReference>
<evidence type="ECO:0000256" key="1">
    <source>
        <dbReference type="ARBA" id="ARBA00009437"/>
    </source>
</evidence>
<dbReference type="Gene3D" id="3.40.190.290">
    <property type="match status" value="1"/>
</dbReference>
<gene>
    <name evidence="6" type="ORF">Mag101_12695</name>
</gene>
<dbReference type="STRING" id="260552.Mag101_12695"/>
<keyword evidence="2" id="KW-0805">Transcription regulation</keyword>
<organism evidence="6 7">
    <name type="scientific">Microbulbifer agarilyticus</name>
    <dbReference type="NCBI Taxonomy" id="260552"/>
    <lineage>
        <taxon>Bacteria</taxon>
        <taxon>Pseudomonadati</taxon>
        <taxon>Pseudomonadota</taxon>
        <taxon>Gammaproteobacteria</taxon>
        <taxon>Cellvibrionales</taxon>
        <taxon>Microbulbiferaceae</taxon>
        <taxon>Microbulbifer</taxon>
    </lineage>
</organism>
<dbReference type="SUPFAM" id="SSF53850">
    <property type="entry name" value="Periplasmic binding protein-like II"/>
    <property type="match status" value="1"/>
</dbReference>
<dbReference type="InterPro" id="IPR058163">
    <property type="entry name" value="LysR-type_TF_proteobact-type"/>
</dbReference>
<name>A0A1Q2M835_9GAMM</name>
<dbReference type="InterPro" id="IPR000847">
    <property type="entry name" value="LysR_HTH_N"/>
</dbReference>
<keyword evidence="3" id="KW-0238">DNA-binding</keyword>
<dbReference type="EMBL" id="CP019650">
    <property type="protein sequence ID" value="AQQ68392.1"/>
    <property type="molecule type" value="Genomic_DNA"/>
</dbReference>
<dbReference type="PANTHER" id="PTHR30537">
    <property type="entry name" value="HTH-TYPE TRANSCRIPTIONAL REGULATOR"/>
    <property type="match status" value="1"/>
</dbReference>
<dbReference type="InterPro" id="IPR036388">
    <property type="entry name" value="WH-like_DNA-bd_sf"/>
</dbReference>
<dbReference type="PROSITE" id="PS50931">
    <property type="entry name" value="HTH_LYSR"/>
    <property type="match status" value="1"/>
</dbReference>
<comment type="similarity">
    <text evidence="1">Belongs to the LysR transcriptional regulatory family.</text>
</comment>
<dbReference type="GO" id="GO:0043565">
    <property type="term" value="F:sequence-specific DNA binding"/>
    <property type="evidence" value="ECO:0007669"/>
    <property type="project" value="TreeGrafter"/>
</dbReference>
<dbReference type="GO" id="GO:0003700">
    <property type="term" value="F:DNA-binding transcription factor activity"/>
    <property type="evidence" value="ECO:0007669"/>
    <property type="project" value="InterPro"/>
</dbReference>
<dbReference type="SUPFAM" id="SSF46785">
    <property type="entry name" value="Winged helix' DNA-binding domain"/>
    <property type="match status" value="1"/>
</dbReference>
<evidence type="ECO:0000313" key="6">
    <source>
        <dbReference type="EMBL" id="AQQ68392.1"/>
    </source>
</evidence>
<evidence type="ECO:0000256" key="4">
    <source>
        <dbReference type="ARBA" id="ARBA00023163"/>
    </source>
</evidence>